<dbReference type="Proteomes" id="UP000266089">
    <property type="component" value="Unassembled WGS sequence"/>
</dbReference>
<dbReference type="InterPro" id="IPR038726">
    <property type="entry name" value="PDDEXK_AddAB-type"/>
</dbReference>
<evidence type="ECO:0000313" key="3">
    <source>
        <dbReference type="EMBL" id="RIH74717.1"/>
    </source>
</evidence>
<dbReference type="Pfam" id="PF12705">
    <property type="entry name" value="PDDEXK_1"/>
    <property type="match status" value="1"/>
</dbReference>
<name>A0A399DRU4_9DEIN</name>
<dbReference type="RefSeq" id="WP_081698438.1">
    <property type="nucleotide sequence ID" value="NZ_JBHSXZ010000046.1"/>
</dbReference>
<dbReference type="Gene3D" id="3.90.320.10">
    <property type="match status" value="1"/>
</dbReference>
<feature type="region of interest" description="Disordered" evidence="1">
    <location>
        <begin position="1"/>
        <end position="25"/>
    </location>
</feature>
<accession>A0A399DRU4</accession>
<evidence type="ECO:0000313" key="4">
    <source>
        <dbReference type="Proteomes" id="UP000266089"/>
    </source>
</evidence>
<dbReference type="AlphaFoldDB" id="A0A399DRU4"/>
<dbReference type="InterPro" id="IPR011604">
    <property type="entry name" value="PDDEXK-like_dom_sf"/>
</dbReference>
<dbReference type="InterPro" id="IPR011335">
    <property type="entry name" value="Restrct_endonuc-II-like"/>
</dbReference>
<sequence>MNRSKFDWTVEPRHQWPPRGKPRPPFGPTAIEIMRSCPLRLFFERSRGYEPRVSFDGRIGIAFHRTLESLTKSPPSGTKGEVAEAVSHRFQRELATQEAEANQRPREWGLPRNRERIHKALEALLSIAQHLGQNQLRSRRSVACSENVSGTARDIKVEVEVDVIGAGGLLRGRIDRVEHQPGGIYLFDYKSALREDIPERYERQVQLYAAMWFETRGTWPARALLVYPLTGASHEVPVNPVACQAIISETVNLIRTVDEVSEPGALATPGDVCKVCSFRPWCQPFWDWQRSESSHMVALERSGLGVEGVVREVRRLDHHIKLVLHWRKVEVLLVFAQDRFPHLSHVQIGDHLRILDAPLRGLMHSPRATIDELSEVFFLRL</sequence>
<dbReference type="EMBL" id="QWKX01000097">
    <property type="protein sequence ID" value="RIH74717.1"/>
    <property type="molecule type" value="Genomic_DNA"/>
</dbReference>
<dbReference type="SUPFAM" id="SSF52980">
    <property type="entry name" value="Restriction endonuclease-like"/>
    <property type="match status" value="1"/>
</dbReference>
<organism evidence="3 4">
    <name type="scientific">Meiothermus taiwanensis</name>
    <dbReference type="NCBI Taxonomy" id="172827"/>
    <lineage>
        <taxon>Bacteria</taxon>
        <taxon>Thermotogati</taxon>
        <taxon>Deinococcota</taxon>
        <taxon>Deinococci</taxon>
        <taxon>Thermales</taxon>
        <taxon>Thermaceae</taxon>
        <taxon>Meiothermus</taxon>
    </lineage>
</organism>
<dbReference type="OrthoDB" id="2781884at2"/>
<evidence type="ECO:0000256" key="1">
    <source>
        <dbReference type="SAM" id="MobiDB-lite"/>
    </source>
</evidence>
<dbReference type="KEGG" id="mtai:Mtai_v1c28710"/>
<reference evidence="3 4" key="1">
    <citation type="submission" date="2018-08" db="EMBL/GenBank/DDBJ databases">
        <title>Meiothermus cateniformans JCM 15151 genome sequencing project.</title>
        <authorList>
            <person name="Da Costa M.S."/>
            <person name="Albuquerque L."/>
            <person name="Raposo P."/>
            <person name="Froufe H.J.C."/>
            <person name="Barroso C.S."/>
            <person name="Egas C."/>
        </authorList>
    </citation>
    <scope>NUCLEOTIDE SEQUENCE [LARGE SCALE GENOMIC DNA]</scope>
    <source>
        <strain evidence="3 4">JCM 15151</strain>
    </source>
</reference>
<feature type="domain" description="PD-(D/E)XK endonuclease-like" evidence="2">
    <location>
        <begin position="27"/>
        <end position="283"/>
    </location>
</feature>
<feature type="compositionally biased region" description="Basic and acidic residues" evidence="1">
    <location>
        <begin position="1"/>
        <end position="14"/>
    </location>
</feature>
<gene>
    <name evidence="3" type="ORF">Mcate_02585</name>
</gene>
<comment type="caution">
    <text evidence="3">The sequence shown here is derived from an EMBL/GenBank/DDBJ whole genome shotgun (WGS) entry which is preliminary data.</text>
</comment>
<protein>
    <submittedName>
        <fullName evidence="3">CRISPR-associated protein Cas4</fullName>
    </submittedName>
</protein>
<evidence type="ECO:0000259" key="2">
    <source>
        <dbReference type="Pfam" id="PF12705"/>
    </source>
</evidence>
<proteinExistence type="predicted"/>